<evidence type="ECO:0000313" key="3">
    <source>
        <dbReference type="Proteomes" id="UP000244905"/>
    </source>
</evidence>
<evidence type="ECO:0008006" key="4">
    <source>
        <dbReference type="Google" id="ProtNLM"/>
    </source>
</evidence>
<name>A0A2V1IUI4_9BACT</name>
<dbReference type="Proteomes" id="UP000244905">
    <property type="component" value="Unassembled WGS sequence"/>
</dbReference>
<sequence>MKRLLQLLILFLCPLFYSEVRADAYCITVNLTQQESIDDPYKQPSPSKGHRSLPSPIVCVIDFSKGTVQTTLTSEIISYEIWDSDGTALVAQYIDEPDFVGLLCDVSGLYQLRFITESYQYIGYIELPGK</sequence>
<protein>
    <recommendedName>
        <fullName evidence="4">DUF3244 domain-containing protein</fullName>
    </recommendedName>
</protein>
<evidence type="ECO:0000313" key="2">
    <source>
        <dbReference type="EMBL" id="PWB04472.1"/>
    </source>
</evidence>
<dbReference type="EMBL" id="PUEC01000001">
    <property type="protein sequence ID" value="PWB04472.1"/>
    <property type="molecule type" value="Genomic_DNA"/>
</dbReference>
<dbReference type="GeneID" id="82524869"/>
<keyword evidence="3" id="KW-1185">Reference proteome</keyword>
<feature type="chain" id="PRO_5015961620" description="DUF3244 domain-containing protein" evidence="1">
    <location>
        <begin position="23"/>
        <end position="130"/>
    </location>
</feature>
<dbReference type="AlphaFoldDB" id="A0A2V1IUI4"/>
<keyword evidence="1" id="KW-0732">Signal</keyword>
<dbReference type="RefSeq" id="WP_107031028.1">
    <property type="nucleotide sequence ID" value="NZ_CAPZNZ010000003.1"/>
</dbReference>
<accession>A0A2V1IUI4</accession>
<comment type="caution">
    <text evidence="2">The sequence shown here is derived from an EMBL/GenBank/DDBJ whole genome shotgun (WGS) entry which is preliminary data.</text>
</comment>
<evidence type="ECO:0000256" key="1">
    <source>
        <dbReference type="SAM" id="SignalP"/>
    </source>
</evidence>
<proteinExistence type="predicted"/>
<gene>
    <name evidence="2" type="ORF">C5O23_00710</name>
</gene>
<reference evidence="3" key="1">
    <citation type="submission" date="2018-02" db="EMBL/GenBank/DDBJ databases">
        <authorList>
            <person name="Clavel T."/>
            <person name="Strowig T."/>
        </authorList>
    </citation>
    <scope>NUCLEOTIDE SEQUENCE [LARGE SCALE GENOMIC DNA]</scope>
    <source>
        <strain evidence="3">DSM 103720</strain>
    </source>
</reference>
<feature type="signal peptide" evidence="1">
    <location>
        <begin position="1"/>
        <end position="22"/>
    </location>
</feature>
<organism evidence="2 3">
    <name type="scientific">Duncaniella muris</name>
    <dbReference type="NCBI Taxonomy" id="2094150"/>
    <lineage>
        <taxon>Bacteria</taxon>
        <taxon>Pseudomonadati</taxon>
        <taxon>Bacteroidota</taxon>
        <taxon>Bacteroidia</taxon>
        <taxon>Bacteroidales</taxon>
        <taxon>Muribaculaceae</taxon>
        <taxon>Duncaniella</taxon>
    </lineage>
</organism>